<protein>
    <recommendedName>
        <fullName evidence="3">Lipoprotein</fullName>
    </recommendedName>
</protein>
<evidence type="ECO:0000313" key="1">
    <source>
        <dbReference type="EMBL" id="MDS3861004.1"/>
    </source>
</evidence>
<name>A0AAE4FRM1_9CYAN</name>
<dbReference type="RefSeq" id="WP_322878261.1">
    <property type="nucleotide sequence ID" value="NZ_JAVMIP010000008.1"/>
</dbReference>
<reference evidence="2" key="1">
    <citation type="submission" date="2023-07" db="EMBL/GenBank/DDBJ databases">
        <authorList>
            <person name="Luz R."/>
            <person name="Cordeiro R."/>
            <person name="Fonseca A."/>
            <person name="Goncalves V."/>
        </authorList>
    </citation>
    <scope>NUCLEOTIDE SEQUENCE [LARGE SCALE GENOMIC DNA]</scope>
    <source>
        <strain evidence="2">BACA0444</strain>
    </source>
</reference>
<sequence length="234" mass="25262">MFRTVPNLSVAISLFLGTGLTGCFGFFDANSKALAPYATKTLIPGQGLGNLELGKTTLAGFVNQIGAGQVTLIYGDEQGIELNFQGSQAAFLFIVTRACQDQAGVLRTHSEIYQNLKAFLAKYPACGELKLSSLSVAEPFFRGQTNRGVKLGDPLATANGQGEPLNRPGQFVAGADDSNFREFRGGIYIHYPNTGPTPEELFRGQPLSAQRLEEIQNQAQDPKISRITIFIPND</sequence>
<dbReference type="EMBL" id="JAVMIP010000008">
    <property type="protein sequence ID" value="MDS3861004.1"/>
    <property type="molecule type" value="Genomic_DNA"/>
</dbReference>
<organism evidence="1 2">
    <name type="scientific">Pseudocalidococcus azoricus BACA0444</name>
    <dbReference type="NCBI Taxonomy" id="2918990"/>
    <lineage>
        <taxon>Bacteria</taxon>
        <taxon>Bacillati</taxon>
        <taxon>Cyanobacteriota</taxon>
        <taxon>Cyanophyceae</taxon>
        <taxon>Acaryochloridales</taxon>
        <taxon>Thermosynechococcaceae</taxon>
        <taxon>Pseudocalidococcus</taxon>
        <taxon>Pseudocalidococcus azoricus</taxon>
    </lineage>
</organism>
<dbReference type="PROSITE" id="PS51257">
    <property type="entry name" value="PROKAR_LIPOPROTEIN"/>
    <property type="match status" value="1"/>
</dbReference>
<dbReference type="Proteomes" id="UP001268256">
    <property type="component" value="Unassembled WGS sequence"/>
</dbReference>
<evidence type="ECO:0000313" key="2">
    <source>
        <dbReference type="Proteomes" id="UP001268256"/>
    </source>
</evidence>
<dbReference type="AlphaFoldDB" id="A0AAE4FRM1"/>
<comment type="caution">
    <text evidence="1">The sequence shown here is derived from an EMBL/GenBank/DDBJ whole genome shotgun (WGS) entry which is preliminary data.</text>
</comment>
<keyword evidence="2" id="KW-1185">Reference proteome</keyword>
<gene>
    <name evidence="1" type="ORF">RIF25_09305</name>
</gene>
<evidence type="ECO:0008006" key="3">
    <source>
        <dbReference type="Google" id="ProtNLM"/>
    </source>
</evidence>
<accession>A0AAE4FRM1</accession>
<proteinExistence type="predicted"/>